<name>A0A7H1J2L4_9GAMM</name>
<dbReference type="PANTHER" id="PTHR42999:SF1">
    <property type="entry name" value="PENTAPEPTIDE REPEAT-CONTAINING PROTEIN"/>
    <property type="match status" value="1"/>
</dbReference>
<dbReference type="OrthoDB" id="5290767at2"/>
<dbReference type="EMBL" id="CP061081">
    <property type="protein sequence ID" value="QNT04730.1"/>
    <property type="molecule type" value="Genomic_DNA"/>
</dbReference>
<reference evidence="1 2" key="1">
    <citation type="submission" date="2020-09" db="EMBL/GenBank/DDBJ databases">
        <title>Complete genome sequence of an Arctic sea ice bacterium Marinomonas arctica BSI20414.</title>
        <authorList>
            <person name="Liao L."/>
            <person name="Chen B."/>
        </authorList>
    </citation>
    <scope>NUCLEOTIDE SEQUENCE [LARGE SCALE GENOMIC DNA]</scope>
    <source>
        <strain evidence="1 2">BSI20414</strain>
    </source>
</reference>
<dbReference type="KEGG" id="mard:IBG28_13540"/>
<organism evidence="1 2">
    <name type="scientific">Marinomonas arctica</name>
    <dbReference type="NCBI Taxonomy" id="383750"/>
    <lineage>
        <taxon>Bacteria</taxon>
        <taxon>Pseudomonadati</taxon>
        <taxon>Pseudomonadota</taxon>
        <taxon>Gammaproteobacteria</taxon>
        <taxon>Oceanospirillales</taxon>
        <taxon>Oceanospirillaceae</taxon>
        <taxon>Marinomonas</taxon>
    </lineage>
</organism>
<dbReference type="InterPro" id="IPR052949">
    <property type="entry name" value="PA_immunity-related"/>
</dbReference>
<dbReference type="RefSeq" id="WP_111606997.1">
    <property type="nucleotide sequence ID" value="NZ_BMLJ01000010.1"/>
</dbReference>
<protein>
    <submittedName>
        <fullName evidence="1">Pentapeptide repeat-containing protein</fullName>
    </submittedName>
</protein>
<dbReference type="Gene3D" id="2.160.20.80">
    <property type="entry name" value="E3 ubiquitin-protein ligase SopA"/>
    <property type="match status" value="1"/>
</dbReference>
<gene>
    <name evidence="1" type="ORF">IBG28_13540</name>
</gene>
<dbReference type="PANTHER" id="PTHR42999">
    <property type="entry name" value="ANTIBIOTIC RESISTANCE PROTEIN MCBG"/>
    <property type="match status" value="1"/>
</dbReference>
<evidence type="ECO:0000313" key="2">
    <source>
        <dbReference type="Proteomes" id="UP000516370"/>
    </source>
</evidence>
<dbReference type="InterPro" id="IPR001646">
    <property type="entry name" value="5peptide_repeat"/>
</dbReference>
<proteinExistence type="predicted"/>
<keyword evidence="2" id="KW-1185">Reference proteome</keyword>
<dbReference type="Proteomes" id="UP000516370">
    <property type="component" value="Chromosome"/>
</dbReference>
<accession>A0A7H1J2L4</accession>
<dbReference type="AlphaFoldDB" id="A0A7H1J2L4"/>
<sequence>MANLTNPQQLLNDEAFYGKTFTDLSMVQESVSRKVFESCVFESCDFSEAFFDACTFKDCQFRKCKLTAVNVRNSKFSDVQFYESKVLGVDWTKAYWRGLELGAPLFFKECLLNESSFYGLKLSGIVLEDCRAHDVDFREATISRARFTGTDLTNSLFVNTNLTGADFNGATNYDIDVKKNTIKNAIFCRYEAVSLLTSLGIKLV</sequence>
<evidence type="ECO:0000313" key="1">
    <source>
        <dbReference type="EMBL" id="QNT04730.1"/>
    </source>
</evidence>
<dbReference type="SUPFAM" id="SSF141571">
    <property type="entry name" value="Pentapeptide repeat-like"/>
    <property type="match status" value="1"/>
</dbReference>
<dbReference type="Pfam" id="PF13599">
    <property type="entry name" value="Pentapeptide_4"/>
    <property type="match status" value="2"/>
</dbReference>